<dbReference type="Proteomes" id="UP000249949">
    <property type="component" value="Chromosome"/>
</dbReference>
<dbReference type="GeneID" id="32901355"/>
<evidence type="ECO:0000313" key="2">
    <source>
        <dbReference type="Proteomes" id="UP000249949"/>
    </source>
</evidence>
<protein>
    <recommendedName>
        <fullName evidence="3">Plastocyanin</fullName>
    </recommendedName>
</protein>
<dbReference type="InterPro" id="IPR008972">
    <property type="entry name" value="Cupredoxin"/>
</dbReference>
<dbReference type="AlphaFoldDB" id="A0A2Z2HKI7"/>
<reference evidence="1 2" key="1">
    <citation type="journal article" date="2017" name="Environ. Microbiol.">
        <title>Genome and epigenome of a novel marine Thaumarchaeota strain suggest viral infection, phosphorothioation DNA modification and multiple restriction systems.</title>
        <authorList>
            <person name="Ahlgren N.A."/>
            <person name="Chen Y."/>
            <person name="Needham D.M."/>
            <person name="Parada A.E."/>
            <person name="Sachdeva R."/>
            <person name="Trinh V."/>
            <person name="Chen T."/>
            <person name="Fuhrman J.A."/>
        </authorList>
    </citation>
    <scope>NUCLEOTIDE SEQUENCE [LARGE SCALE GENOMIC DNA]</scope>
    <source>
        <strain evidence="1 2">SPOT01</strain>
    </source>
</reference>
<proteinExistence type="predicted"/>
<evidence type="ECO:0000313" key="1">
    <source>
        <dbReference type="EMBL" id="ARS64513.1"/>
    </source>
</evidence>
<dbReference type="SUPFAM" id="SSF49503">
    <property type="entry name" value="Cupredoxins"/>
    <property type="match status" value="1"/>
</dbReference>
<gene>
    <name evidence="1" type="ORF">NMSP_0894</name>
</gene>
<dbReference type="Gene3D" id="2.60.40.420">
    <property type="entry name" value="Cupredoxins - blue copper proteins"/>
    <property type="match status" value="1"/>
</dbReference>
<dbReference type="PANTHER" id="PTHR36507:SF1">
    <property type="entry name" value="BLL1555 PROTEIN"/>
    <property type="match status" value="1"/>
</dbReference>
<dbReference type="KEGG" id="nct:NMSP_0894"/>
<sequence length="624" mass="70509">MNPKMTHSIFVLLSIIVIFGTVQSAYAHGLGSVESDIQFFNQNYFKVKVETNPDVLHGDESEIGFKISTINHDEERIVSNIEYLIDIVNPETGESILSFNGYSPDESFNAKIIPKNEINFLGDKTTDDFWIGSSNKPLAIEAPLFTNGGLVQVDIKILSINSESLPRPPVFETLLTIGEYIPFEIDSDKKYDLMFATYFDKIDKFHYDENSQKLTADMPFNWDVEFIKKIPYVHAEYYIPKSMKVFHEHEIKMTVNSIPVLGTIDRSGDKEIVVHFLIPTKKLMKLYDEIPSDTQDKIIFGLESGKLRDIQKQNASLESGDKVIVLSTEEDWKFHLTLTPEGKINPNNEINLNLEFRDPITNIVIPQITYDLDIFLNGNQIESFRGVESYDGRDSLPVIFDSTGAVILRISNVNYFDTSGEFSFKVTEPKEPMIADKIIDIALNSSLPGCELNESCYLPYEQKLSVDEMVLWNNIDSAAHTVSSGNPSEGKSDYFDSGIIAPGDNFSQKFDTAGLFSYYCELHPWMLGVISVDDFTIPSWIKNNAGWWADGTIDDNSFVQGIQYLIENNILDVTSQTTETSQEKIPSWIKNNAGWWADGTIDDNSFITGIEWLVSNGVINIKND</sequence>
<accession>A0A2Z2HKI7</accession>
<organism evidence="1 2">
    <name type="scientific">Candidatus Nitrosomarinus catalinensis</name>
    <dbReference type="NCBI Taxonomy" id="1898749"/>
    <lineage>
        <taxon>Archaea</taxon>
        <taxon>Nitrososphaerota</taxon>
        <taxon>Nitrososphaeria</taxon>
        <taxon>Nitrosopumilales</taxon>
        <taxon>Nitrosopumilaceae</taxon>
        <taxon>Candidatus Nitrosomarinus</taxon>
    </lineage>
</organism>
<keyword evidence="2" id="KW-1185">Reference proteome</keyword>
<dbReference type="InterPro" id="IPR052721">
    <property type="entry name" value="ET_Amicyanin"/>
</dbReference>
<dbReference type="EMBL" id="CP021324">
    <property type="protein sequence ID" value="ARS64513.1"/>
    <property type="molecule type" value="Genomic_DNA"/>
</dbReference>
<evidence type="ECO:0008006" key="3">
    <source>
        <dbReference type="Google" id="ProtNLM"/>
    </source>
</evidence>
<dbReference type="RefSeq" id="WP_086907602.1">
    <property type="nucleotide sequence ID" value="NZ_CP021324.1"/>
</dbReference>
<name>A0A2Z2HKI7_9ARCH</name>
<dbReference type="PANTHER" id="PTHR36507">
    <property type="entry name" value="BLL1555 PROTEIN"/>
    <property type="match status" value="1"/>
</dbReference>
<dbReference type="OrthoDB" id="4392at2157"/>